<dbReference type="Gene3D" id="2.30.130.40">
    <property type="entry name" value="LON domain-like"/>
    <property type="match status" value="1"/>
</dbReference>
<evidence type="ECO:0000256" key="8">
    <source>
        <dbReference type="ARBA" id="ARBA00023125"/>
    </source>
</evidence>
<evidence type="ECO:0000256" key="11">
    <source>
        <dbReference type="HAMAP-Rule" id="MF_03120"/>
    </source>
</evidence>
<dbReference type="InterPro" id="IPR014721">
    <property type="entry name" value="Ribsml_uS5_D2-typ_fold_subgr"/>
</dbReference>
<dbReference type="GO" id="GO:0004176">
    <property type="term" value="F:ATP-dependent peptidase activity"/>
    <property type="evidence" value="ECO:0007669"/>
    <property type="project" value="UniProtKB-UniRule"/>
</dbReference>
<dbReference type="SUPFAM" id="SSF54211">
    <property type="entry name" value="Ribosomal protein S5 domain 2-like"/>
    <property type="match status" value="1"/>
</dbReference>
<dbReference type="Gene3D" id="1.20.58.1480">
    <property type="match status" value="1"/>
</dbReference>
<dbReference type="PANTHER" id="PTHR43718">
    <property type="entry name" value="LON PROTEASE"/>
    <property type="match status" value="1"/>
</dbReference>
<dbReference type="InterPro" id="IPR003593">
    <property type="entry name" value="AAA+_ATPase"/>
</dbReference>
<dbReference type="FunFam" id="1.10.8.60:FF:000043">
    <property type="entry name" value="Lon protease homolog, mitochondrial"/>
    <property type="match status" value="1"/>
</dbReference>
<keyword evidence="4 11" id="KW-0378">Hydrolase</keyword>
<name>A0AA35PWC2_9SAUR</name>
<dbReference type="SMART" id="SM00382">
    <property type="entry name" value="AAA"/>
    <property type="match status" value="1"/>
</dbReference>
<evidence type="ECO:0000256" key="9">
    <source>
        <dbReference type="ARBA" id="ARBA00023128"/>
    </source>
</evidence>
<dbReference type="Gene3D" id="3.40.50.300">
    <property type="entry name" value="P-loop containing nucleotide triphosphate hydrolases"/>
    <property type="match status" value="1"/>
</dbReference>
<dbReference type="InterPro" id="IPR027065">
    <property type="entry name" value="Lon_Prtase"/>
</dbReference>
<dbReference type="FunFam" id="2.30.130.40:FF:000004">
    <property type="entry name" value="Lon protease homolog, mitochondrial"/>
    <property type="match status" value="1"/>
</dbReference>
<dbReference type="GO" id="GO:0005524">
    <property type="term" value="F:ATP binding"/>
    <property type="evidence" value="ECO:0007669"/>
    <property type="project" value="UniProtKB-UniRule"/>
</dbReference>
<dbReference type="PRINTS" id="PR00830">
    <property type="entry name" value="ENDOLAPTASE"/>
</dbReference>
<dbReference type="SUPFAM" id="SSF52540">
    <property type="entry name" value="P-loop containing nucleoside triphosphate hydrolases"/>
    <property type="match status" value="1"/>
</dbReference>
<feature type="active site" evidence="11 13">
    <location>
        <position position="842"/>
    </location>
</feature>
<sequence>MAASMSAAAAASPLRLLWRCRGRLYPRRAPAAAAAAAARAGSGRAWLPPPAAPRPPPQRLLSFLRGPSDGGLEDGEGGEGGGGGGGGLPGDGGAESGGGPVTALAPLMVPERVPHVPLIAVARNPVFPRFIKIIEVKNKKLVELLRRKVSLAQPYAGVFLKKDDSNESDVVENLDEIYQMGTFVQIHEMQDLGDRLRMIVMGHRRIRINKQLEVDPEEAAEESKPKTRRKQKRSKREAGEAAEAVGDVVLEPLEASPGEVLMVEVDNVAHEEFQVTEEVKALTAEIVKTIRDIIALNPLYRESVLQMMQAGQRVVDNPIYLSDMGAALTGAESHELQDILEETNIPKRLYKALSLLKKEYELSKLQQRLGREVEEKIKQTHRKYLLHEQLKIIKKELGLEKEDKDAIEEKFRERLKDLVVPQHVMEVIDEELNKLGLLDNHSSEFNVTRNYLDWLTSIPWGKCSEENLELARAQAVLEEDHYGMEDVKKRVLEFIAVSQLRGSTQGKILCFFGPPGVGKTSIARSIARALNREYFRFSVGGMTDVAEIKGHRRTYVGAMPGKIIQCLKKTKTENPLILIDEVDKIGRGYQGDPSSALLELLDPEQNANFLDHYLDVPVDLSKVLFICTANVTETIPEPLRDRMEMINISGYVAQEKLAIAERYLVPQARVLCGLDEAKTSITPDVLTVLIKQYCRESGVRNLQKQVEKVLRKSAYKIVSGEAEKVEVTPENLQDFVGKPIFTVDRMYDVTPPGVVMGLAWTAMGGSTLFVETSLRRPKDRESKEGSLEVTGQLGDVMKESAKIAYTFARAFLMERDPGNDFLVTSHLHLHVPEGATPKDGPSAGCTIVTALLSLAMGQPARQNVAMTGEVSLTGKILPVGGIKEKTIAAKRAGVSCLILPLENKKDYCDLADFITEGLEVHFVEHYKEIFDIVFPKRDAQGGD</sequence>
<dbReference type="EC" id="3.4.21.53" evidence="11"/>
<keyword evidence="7" id="KW-0809">Transit peptide</keyword>
<evidence type="ECO:0000256" key="13">
    <source>
        <dbReference type="PIRSR" id="PIRSR001174-1"/>
    </source>
</evidence>
<evidence type="ECO:0000256" key="1">
    <source>
        <dbReference type="ARBA" id="ARBA00004305"/>
    </source>
</evidence>
<dbReference type="InterPro" id="IPR020568">
    <property type="entry name" value="Ribosomal_Su5_D2-typ_SF"/>
</dbReference>
<dbReference type="PROSITE" id="PS51786">
    <property type="entry name" value="LON_PROTEOLYTIC"/>
    <property type="match status" value="1"/>
</dbReference>
<dbReference type="Gene3D" id="3.30.230.10">
    <property type="match status" value="1"/>
</dbReference>
<dbReference type="GO" id="GO:0005759">
    <property type="term" value="C:mitochondrial matrix"/>
    <property type="evidence" value="ECO:0007669"/>
    <property type="project" value="UniProtKB-SubCell"/>
</dbReference>
<protein>
    <recommendedName>
        <fullName evidence="11">Lon protease homolog, mitochondrial</fullName>
        <ecNumber evidence="11">3.4.21.53</ecNumber>
    </recommendedName>
</protein>
<evidence type="ECO:0000259" key="18">
    <source>
        <dbReference type="PROSITE" id="PS51786"/>
    </source>
</evidence>
<dbReference type="Pfam" id="PF00004">
    <property type="entry name" value="AAA"/>
    <property type="match status" value="1"/>
</dbReference>
<dbReference type="GO" id="GO:0003697">
    <property type="term" value="F:single-stranded DNA binding"/>
    <property type="evidence" value="ECO:0007669"/>
    <property type="project" value="TreeGrafter"/>
</dbReference>
<dbReference type="GO" id="GO:0004252">
    <property type="term" value="F:serine-type endopeptidase activity"/>
    <property type="evidence" value="ECO:0007669"/>
    <property type="project" value="UniProtKB-UniRule"/>
</dbReference>
<comment type="subunit">
    <text evidence="11">Homohexamer or homoheptamer. Organized in a ring with a central cavity.</text>
</comment>
<dbReference type="NCBIfam" id="TIGR00763">
    <property type="entry name" value="lon"/>
    <property type="match status" value="1"/>
</dbReference>
<evidence type="ECO:0000256" key="16">
    <source>
        <dbReference type="RuleBase" id="RU000591"/>
    </source>
</evidence>
<dbReference type="InterPro" id="IPR027417">
    <property type="entry name" value="P-loop_NTPase"/>
</dbReference>
<keyword evidence="8 11" id="KW-0238">DNA-binding</keyword>
<dbReference type="GO" id="GO:0016887">
    <property type="term" value="F:ATP hydrolysis activity"/>
    <property type="evidence" value="ECO:0007669"/>
    <property type="project" value="UniProtKB-UniRule"/>
</dbReference>
<dbReference type="InterPro" id="IPR003111">
    <property type="entry name" value="Lon_prtase_N"/>
</dbReference>
<comment type="function">
    <text evidence="11">ATP-dependent serine protease that mediates the selective degradation of misfolded, unassembled or oxidatively damaged polypeptides as well as certain short-lived regulatory proteins in the mitochondrial matrix. May also have a chaperone function in the assembly of inner membrane protein complexes. Participates in the regulation of mitochondrial gene expression and in the maintenance of the integrity of the mitochondrial genome. Binds to mitochondrial DNA in a site-specific manner.</text>
</comment>
<evidence type="ECO:0000256" key="15">
    <source>
        <dbReference type="PROSITE-ProRule" id="PRU01122"/>
    </source>
</evidence>
<dbReference type="Gene3D" id="1.10.8.60">
    <property type="match status" value="1"/>
</dbReference>
<keyword evidence="2 11" id="KW-0645">Protease</keyword>
<dbReference type="InterPro" id="IPR046336">
    <property type="entry name" value="Lon_prtase_N_sf"/>
</dbReference>
<feature type="binding site" evidence="11 14">
    <location>
        <begin position="513"/>
        <end position="520"/>
    </location>
    <ligand>
        <name>ATP</name>
        <dbReference type="ChEBI" id="CHEBI:30616"/>
    </ligand>
</feature>
<feature type="domain" description="Lon N-terminal" evidence="19">
    <location>
        <begin position="116"/>
        <end position="360"/>
    </location>
</feature>
<dbReference type="SUPFAM" id="SSF88697">
    <property type="entry name" value="PUA domain-like"/>
    <property type="match status" value="1"/>
</dbReference>
<evidence type="ECO:0000256" key="4">
    <source>
        <dbReference type="ARBA" id="ARBA00022801"/>
    </source>
</evidence>
<proteinExistence type="inferred from homology"/>
<dbReference type="PROSITE" id="PS51787">
    <property type="entry name" value="LON_N"/>
    <property type="match status" value="1"/>
</dbReference>
<dbReference type="InterPro" id="IPR003959">
    <property type="entry name" value="ATPase_AAA_core"/>
</dbReference>
<evidence type="ECO:0000256" key="10">
    <source>
        <dbReference type="ARBA" id="ARBA00050665"/>
    </source>
</evidence>
<dbReference type="Pfam" id="PF05362">
    <property type="entry name" value="Lon_C"/>
    <property type="match status" value="1"/>
</dbReference>
<feature type="domain" description="Lon proteolytic" evidence="18">
    <location>
        <begin position="749"/>
        <end position="936"/>
    </location>
</feature>
<dbReference type="FunFam" id="3.30.230.10:FF:000015">
    <property type="entry name" value="Lon protease homolog, mitochondrial"/>
    <property type="match status" value="1"/>
</dbReference>
<evidence type="ECO:0000256" key="17">
    <source>
        <dbReference type="SAM" id="MobiDB-lite"/>
    </source>
</evidence>
<evidence type="ECO:0000256" key="3">
    <source>
        <dbReference type="ARBA" id="ARBA00022741"/>
    </source>
</evidence>
<dbReference type="InterPro" id="IPR027503">
    <property type="entry name" value="Lonm_euk"/>
</dbReference>
<dbReference type="CDD" id="cd19500">
    <property type="entry name" value="RecA-like_Lon"/>
    <property type="match status" value="1"/>
</dbReference>
<dbReference type="GO" id="GO:0006515">
    <property type="term" value="P:protein quality control for misfolded or incompletely synthesized proteins"/>
    <property type="evidence" value="ECO:0007669"/>
    <property type="project" value="UniProtKB-UniRule"/>
</dbReference>
<dbReference type="GO" id="GO:0070407">
    <property type="term" value="P:oxidation-dependent protein catabolic process"/>
    <property type="evidence" value="ECO:0007669"/>
    <property type="project" value="UniProtKB-UniRule"/>
</dbReference>
<organism evidence="20 21">
    <name type="scientific">Podarcis lilfordi</name>
    <name type="common">Lilford's wall lizard</name>
    <dbReference type="NCBI Taxonomy" id="74358"/>
    <lineage>
        <taxon>Eukaryota</taxon>
        <taxon>Metazoa</taxon>
        <taxon>Chordata</taxon>
        <taxon>Craniata</taxon>
        <taxon>Vertebrata</taxon>
        <taxon>Euteleostomi</taxon>
        <taxon>Lepidosauria</taxon>
        <taxon>Squamata</taxon>
        <taxon>Bifurcata</taxon>
        <taxon>Unidentata</taxon>
        <taxon>Episquamata</taxon>
        <taxon>Laterata</taxon>
        <taxon>Lacertibaenia</taxon>
        <taxon>Lacertidae</taxon>
        <taxon>Podarcis</taxon>
    </lineage>
</organism>
<dbReference type="PROSITE" id="PS01046">
    <property type="entry name" value="LON_SER"/>
    <property type="match status" value="1"/>
</dbReference>
<keyword evidence="3 11" id="KW-0547">Nucleotide-binding</keyword>
<feature type="compositionally biased region" description="Gly residues" evidence="17">
    <location>
        <begin position="78"/>
        <end position="99"/>
    </location>
</feature>
<comment type="similarity">
    <text evidence="11 12 15 16">Belongs to the peptidase S16 family.</text>
</comment>
<keyword evidence="5 11" id="KW-0720">Serine protease</keyword>
<dbReference type="Pfam" id="PF02190">
    <property type="entry name" value="LON_substr_bdg"/>
    <property type="match status" value="1"/>
</dbReference>
<dbReference type="AlphaFoldDB" id="A0AA35PWC2"/>
<dbReference type="EMBL" id="OX395144">
    <property type="protein sequence ID" value="CAI5799222.1"/>
    <property type="molecule type" value="Genomic_DNA"/>
</dbReference>
<feature type="compositionally biased region" description="Basic residues" evidence="17">
    <location>
        <begin position="226"/>
        <end position="235"/>
    </location>
</feature>
<dbReference type="GO" id="GO:0051131">
    <property type="term" value="P:chaperone-mediated protein complex assembly"/>
    <property type="evidence" value="ECO:0007669"/>
    <property type="project" value="UniProtKB-UniRule"/>
</dbReference>
<evidence type="ECO:0000259" key="19">
    <source>
        <dbReference type="PROSITE" id="PS51787"/>
    </source>
</evidence>
<feature type="region of interest" description="Disordered" evidence="17">
    <location>
        <begin position="215"/>
        <end position="241"/>
    </location>
</feature>
<evidence type="ECO:0000256" key="6">
    <source>
        <dbReference type="ARBA" id="ARBA00022840"/>
    </source>
</evidence>
<reference evidence="20" key="1">
    <citation type="submission" date="2022-12" db="EMBL/GenBank/DDBJ databases">
        <authorList>
            <person name="Alioto T."/>
            <person name="Alioto T."/>
            <person name="Gomez Garrido J."/>
        </authorList>
    </citation>
    <scope>NUCLEOTIDE SEQUENCE</scope>
</reference>
<dbReference type="FunFam" id="3.40.50.300:FF:000021">
    <property type="entry name" value="Lon protease homolog"/>
    <property type="match status" value="1"/>
</dbReference>
<dbReference type="Proteomes" id="UP001178461">
    <property type="component" value="Chromosome 18"/>
</dbReference>
<accession>A0AA35PWC2</accession>
<feature type="region of interest" description="Disordered" evidence="17">
    <location>
        <begin position="43"/>
        <end position="99"/>
    </location>
</feature>
<keyword evidence="6 11" id="KW-0067">ATP-binding</keyword>
<evidence type="ECO:0000256" key="2">
    <source>
        <dbReference type="ARBA" id="ARBA00022670"/>
    </source>
</evidence>
<feature type="active site" evidence="11 13">
    <location>
        <position position="885"/>
    </location>
</feature>
<evidence type="ECO:0000313" key="21">
    <source>
        <dbReference type="Proteomes" id="UP001178461"/>
    </source>
</evidence>
<dbReference type="FunFam" id="1.20.58.1480:FF:000002">
    <property type="entry name" value="Lon protease homolog, mitochondrial"/>
    <property type="match status" value="1"/>
</dbReference>
<comment type="subcellular location">
    <subcellularLocation>
        <location evidence="1 11">Mitochondrion matrix</location>
    </subcellularLocation>
</comment>
<dbReference type="InterPro" id="IPR054594">
    <property type="entry name" value="Lon_lid"/>
</dbReference>
<comment type="catalytic activity">
    <reaction evidence="10 11">
        <text>Hydrolysis of proteins in presence of ATP.</text>
        <dbReference type="EC" id="3.4.21.53"/>
    </reaction>
</comment>
<dbReference type="GO" id="GO:0034599">
    <property type="term" value="P:cellular response to oxidative stress"/>
    <property type="evidence" value="ECO:0007669"/>
    <property type="project" value="UniProtKB-UniRule"/>
</dbReference>
<feature type="compositionally biased region" description="Pro residues" evidence="17">
    <location>
        <begin position="47"/>
        <end position="58"/>
    </location>
</feature>
<keyword evidence="21" id="KW-1185">Reference proteome</keyword>
<keyword evidence="9 11" id="KW-0496">Mitochondrion</keyword>
<dbReference type="InterPro" id="IPR004815">
    <property type="entry name" value="Lon_bac/euk-typ"/>
</dbReference>
<evidence type="ECO:0000256" key="5">
    <source>
        <dbReference type="ARBA" id="ARBA00022825"/>
    </source>
</evidence>
<dbReference type="Gene3D" id="1.20.5.5270">
    <property type="match status" value="1"/>
</dbReference>
<gene>
    <name evidence="11" type="primary">LONP1</name>
    <name evidence="20" type="ORF">PODLI_1B005394</name>
</gene>
<evidence type="ECO:0000256" key="14">
    <source>
        <dbReference type="PIRSR" id="PIRSR001174-2"/>
    </source>
</evidence>
<dbReference type="Pfam" id="PF22667">
    <property type="entry name" value="Lon_lid"/>
    <property type="match status" value="1"/>
</dbReference>
<dbReference type="GO" id="GO:0043565">
    <property type="term" value="F:sequence-specific DNA binding"/>
    <property type="evidence" value="ECO:0007669"/>
    <property type="project" value="UniProtKB-UniRule"/>
</dbReference>
<dbReference type="GO" id="GO:0007005">
    <property type="term" value="P:mitochondrion organization"/>
    <property type="evidence" value="ECO:0007669"/>
    <property type="project" value="TreeGrafter"/>
</dbReference>
<dbReference type="InterPro" id="IPR008268">
    <property type="entry name" value="Peptidase_S16_AS"/>
</dbReference>
<evidence type="ECO:0000256" key="12">
    <source>
        <dbReference type="PIRNR" id="PIRNR001174"/>
    </source>
</evidence>
<dbReference type="PANTHER" id="PTHR43718:SF2">
    <property type="entry name" value="LON PROTEASE HOMOLOG, MITOCHONDRIAL"/>
    <property type="match status" value="1"/>
</dbReference>
<dbReference type="SMART" id="SM00464">
    <property type="entry name" value="LON"/>
    <property type="match status" value="1"/>
</dbReference>
<dbReference type="PIRSF" id="PIRSF001174">
    <property type="entry name" value="Lon_proteas"/>
    <property type="match status" value="1"/>
</dbReference>
<dbReference type="InterPro" id="IPR015947">
    <property type="entry name" value="PUA-like_sf"/>
</dbReference>
<evidence type="ECO:0000256" key="7">
    <source>
        <dbReference type="ARBA" id="ARBA00022946"/>
    </source>
</evidence>
<evidence type="ECO:0000313" key="20">
    <source>
        <dbReference type="EMBL" id="CAI5799222.1"/>
    </source>
</evidence>
<dbReference type="HAMAP" id="MF_03120">
    <property type="entry name" value="lonm_euk"/>
    <property type="match status" value="1"/>
</dbReference>
<dbReference type="InterPro" id="IPR008269">
    <property type="entry name" value="Lon_proteolytic"/>
</dbReference>
<dbReference type="FunFam" id="1.20.5.5270:FF:000001">
    <property type="entry name" value="Lon protease homolog, mitochondrial"/>
    <property type="match status" value="1"/>
</dbReference>